<feature type="transmembrane region" description="Helical" evidence="6">
    <location>
        <begin position="42"/>
        <end position="62"/>
    </location>
</feature>
<feature type="transmembrane region" description="Helical" evidence="6">
    <location>
        <begin position="160"/>
        <end position="179"/>
    </location>
</feature>
<evidence type="ECO:0000256" key="1">
    <source>
        <dbReference type="ARBA" id="ARBA00007867"/>
    </source>
</evidence>
<comment type="caution">
    <text evidence="8">The sequence shown here is derived from an EMBL/GenBank/DDBJ whole genome shotgun (WGS) entry which is preliminary data.</text>
</comment>
<keyword evidence="3 4" id="KW-0620">Polyamine biosynthesis</keyword>
<evidence type="ECO:0000259" key="7">
    <source>
        <dbReference type="PROSITE" id="PS51006"/>
    </source>
</evidence>
<dbReference type="CDD" id="cd02440">
    <property type="entry name" value="AdoMet_MTases"/>
    <property type="match status" value="1"/>
</dbReference>
<dbReference type="PROSITE" id="PS51006">
    <property type="entry name" value="PABS_2"/>
    <property type="match status" value="1"/>
</dbReference>
<dbReference type="InterPro" id="IPR029063">
    <property type="entry name" value="SAM-dependent_MTases_sf"/>
</dbReference>
<dbReference type="AlphaFoldDB" id="A0A2M8AX50"/>
<feature type="transmembrane region" description="Helical" evidence="6">
    <location>
        <begin position="271"/>
        <end position="291"/>
    </location>
</feature>
<evidence type="ECO:0000256" key="6">
    <source>
        <dbReference type="SAM" id="Phobius"/>
    </source>
</evidence>
<dbReference type="SUPFAM" id="SSF53335">
    <property type="entry name" value="S-adenosyl-L-methionine-dependent methyltransferases"/>
    <property type="match status" value="1"/>
</dbReference>
<dbReference type="InterPro" id="IPR036259">
    <property type="entry name" value="MFS_trans_sf"/>
</dbReference>
<evidence type="ECO:0000256" key="4">
    <source>
        <dbReference type="PROSITE-ProRule" id="PRU00354"/>
    </source>
</evidence>
<dbReference type="Gene3D" id="3.40.50.150">
    <property type="entry name" value="Vaccinia Virus protein VP39"/>
    <property type="match status" value="1"/>
</dbReference>
<evidence type="ECO:0000256" key="5">
    <source>
        <dbReference type="SAM" id="MobiDB-lite"/>
    </source>
</evidence>
<keyword evidence="2 4" id="KW-0808">Transferase</keyword>
<proteinExistence type="inferred from homology"/>
<gene>
    <name evidence="8" type="ORF">CO110_00145</name>
</gene>
<feature type="transmembrane region" description="Helical" evidence="6">
    <location>
        <begin position="422"/>
        <end position="440"/>
    </location>
</feature>
<keyword evidence="6" id="KW-0812">Transmembrane</keyword>
<dbReference type="PANTHER" id="PTHR43317">
    <property type="entry name" value="THERMOSPERMINE SYNTHASE ACAULIS5"/>
    <property type="match status" value="1"/>
</dbReference>
<dbReference type="EMBL" id="PFUI01000004">
    <property type="protein sequence ID" value="PJB30513.1"/>
    <property type="molecule type" value="Genomic_DNA"/>
</dbReference>
<dbReference type="Pfam" id="PF01564">
    <property type="entry name" value="Spermine_synth"/>
    <property type="match status" value="1"/>
</dbReference>
<feature type="transmembrane region" description="Helical" evidence="6">
    <location>
        <begin position="12"/>
        <end position="30"/>
    </location>
</feature>
<reference evidence="9" key="1">
    <citation type="submission" date="2017-09" db="EMBL/GenBank/DDBJ databases">
        <title>Depth-based differentiation of microbial function through sediment-hosted aquifers and enrichment of novel symbionts in the deep terrestrial subsurface.</title>
        <authorList>
            <person name="Probst A.J."/>
            <person name="Ladd B."/>
            <person name="Jarett J.K."/>
            <person name="Geller-Mcgrath D.E."/>
            <person name="Sieber C.M.K."/>
            <person name="Emerson J.B."/>
            <person name="Anantharaman K."/>
            <person name="Thomas B.C."/>
            <person name="Malmstrom R."/>
            <person name="Stieglmeier M."/>
            <person name="Klingl A."/>
            <person name="Woyke T."/>
            <person name="Ryan C.M."/>
            <person name="Banfield J.F."/>
        </authorList>
    </citation>
    <scope>NUCLEOTIDE SEQUENCE [LARGE SCALE GENOMIC DNA]</scope>
</reference>
<feature type="transmembrane region" description="Helical" evidence="6">
    <location>
        <begin position="240"/>
        <end position="259"/>
    </location>
</feature>
<feature type="transmembrane region" description="Helical" evidence="6">
    <location>
        <begin position="74"/>
        <end position="95"/>
    </location>
</feature>
<keyword evidence="6" id="KW-1133">Transmembrane helix</keyword>
<feature type="domain" description="PABS" evidence="7">
    <location>
        <begin position="458"/>
        <end position="721"/>
    </location>
</feature>
<evidence type="ECO:0000313" key="8">
    <source>
        <dbReference type="EMBL" id="PJB30513.1"/>
    </source>
</evidence>
<comment type="similarity">
    <text evidence="1">Belongs to the spermidine/spermine synthase family.</text>
</comment>
<feature type="transmembrane region" description="Helical" evidence="6">
    <location>
        <begin position="353"/>
        <end position="375"/>
    </location>
</feature>
<dbReference type="GO" id="GO:0006596">
    <property type="term" value="P:polyamine biosynthetic process"/>
    <property type="evidence" value="ECO:0007669"/>
    <property type="project" value="UniProtKB-UniRule"/>
</dbReference>
<feature type="transmembrane region" description="Helical" evidence="6">
    <location>
        <begin position="396"/>
        <end position="416"/>
    </location>
</feature>
<evidence type="ECO:0000313" key="9">
    <source>
        <dbReference type="Proteomes" id="UP000231366"/>
    </source>
</evidence>
<dbReference type="PANTHER" id="PTHR43317:SF1">
    <property type="entry name" value="THERMOSPERMINE SYNTHASE ACAULIS5"/>
    <property type="match status" value="1"/>
</dbReference>
<dbReference type="CDD" id="cd06174">
    <property type="entry name" value="MFS"/>
    <property type="match status" value="1"/>
</dbReference>
<feature type="transmembrane region" description="Helical" evidence="6">
    <location>
        <begin position="303"/>
        <end position="323"/>
    </location>
</feature>
<evidence type="ECO:0000256" key="3">
    <source>
        <dbReference type="ARBA" id="ARBA00023115"/>
    </source>
</evidence>
<feature type="transmembrane region" description="Helical" evidence="6">
    <location>
        <begin position="185"/>
        <end position="206"/>
    </location>
</feature>
<dbReference type="Proteomes" id="UP000231366">
    <property type="component" value="Unassembled WGS sequence"/>
</dbReference>
<dbReference type="InterPro" id="IPR030374">
    <property type="entry name" value="PABS"/>
</dbReference>
<name>A0A2M8AX50_9BACT</name>
<keyword evidence="6" id="KW-0472">Membrane</keyword>
<feature type="transmembrane region" description="Helical" evidence="6">
    <location>
        <begin position="452"/>
        <end position="474"/>
    </location>
</feature>
<evidence type="ECO:0000256" key="2">
    <source>
        <dbReference type="ARBA" id="ARBA00022679"/>
    </source>
</evidence>
<protein>
    <recommendedName>
        <fullName evidence="7">PABS domain-containing protein</fullName>
    </recommendedName>
</protein>
<organism evidence="8 9">
    <name type="scientific">Candidatus Desantisbacteria bacterium CG_4_9_14_3_um_filter_40_11</name>
    <dbReference type="NCBI Taxonomy" id="1974546"/>
    <lineage>
        <taxon>Bacteria</taxon>
        <taxon>Candidatus Desantisiibacteriota</taxon>
    </lineage>
</organism>
<comment type="caution">
    <text evidence="4">Lacks conserved residue(s) required for the propagation of feature annotation.</text>
</comment>
<dbReference type="GO" id="GO:0016740">
    <property type="term" value="F:transferase activity"/>
    <property type="evidence" value="ECO:0007669"/>
    <property type="project" value="UniProtKB-UniRule"/>
</dbReference>
<dbReference type="NCBIfam" id="NF037959">
    <property type="entry name" value="MFS_SpdSyn"/>
    <property type="match status" value="1"/>
</dbReference>
<dbReference type="Gene3D" id="1.20.1250.20">
    <property type="entry name" value="MFS general substrate transporter like domains"/>
    <property type="match status" value="1"/>
</dbReference>
<sequence length="953" mass="107179">MKYIHRWTHFYIYGIFILSGISALTLQVIWFRLFSVILGSTIYASSLVLAAFMAGFALGAYLLGVAADRSKHLLLMYVLIEFGIGLTGLLLTYMLPRTGPAITLMYQVTGQSEVVFSALRFLSCFVLLLLPTTLMGATLPVMGRYLVRTHASLGRIVGNLYTFNTLGAATGAFLADYFFVRTLGVWETAVTAASINVFCALAAGFLRFTLKERSVHPVEKEDKSRPAISYAITKPIYRTVLVAFAASGFCTMALEVLWIRYLFYWNGSNRILFSVLLSILLLGIALGSALFSRRADAYKDPIGVLAAIEFGIGISIIALLVLFHTTGLPDVELNLSQWVISLFGIGDYFKKGMILDIFFTASIVFVPSFLLGAAFPVISKVYVQSLKSLGRDVGKLYFWNTLSGVAGAILGSYLFIQHIGLSLSLTILCYVFMVFGLLLWSVRPSASLSSSFMVLPLFLLPLGLQSVTGFSIYAHTGTELKIGKPALSQKIFFKEGLNETLTILELGYWDWASAQRHPAARVLMANSFGMASTTIQDRRYMRLFAHLPLSMLENPEHTLVIAFGTGSTAYSISRYPQVKSIDVVDLSKDIVDAAPFFEKWNHNVLQDRRVNVIVDDGRNFLLKTGQRYDLITGEPPPLANMGVVNLYTKEFFLLVRSHLNPGGLVTYWLPYYQLDHEAQKAVVKAFMEVFPDVIVWQGTPQNIILMGSNQPIRINFERVQKRIEEESVKADLRDILIKDPYALVGLILTDKATLDRRLADASPLTDNRPIIEFQNSSEWHGYHKPGWEDFFLSSSNYFLPKERLQEILDLSNLHPEDRPGVTRRILDTCERNRINFTIPFGEWSPLDTRHRNFWFDNFEKNNGDMYSFYEKSKLLESLDVELPEDSPQRELARALIAYYNKKYPEACPLFEKLLRKGDDQQILQGFLEDCKNQLAGDNRTGSASRSVPPSPKK</sequence>
<feature type="transmembrane region" description="Helical" evidence="6">
    <location>
        <begin position="115"/>
        <end position="139"/>
    </location>
</feature>
<accession>A0A2M8AX50</accession>
<dbReference type="SUPFAM" id="SSF103473">
    <property type="entry name" value="MFS general substrate transporter"/>
    <property type="match status" value="1"/>
</dbReference>
<feature type="region of interest" description="Disordered" evidence="5">
    <location>
        <begin position="934"/>
        <end position="953"/>
    </location>
</feature>